<name>A0ABR3Q025_9TREE</name>
<reference evidence="2 3" key="1">
    <citation type="submission" date="2023-08" db="EMBL/GenBank/DDBJ databases">
        <title>Annotated Genome Sequence of Vanrija albida AlHP1.</title>
        <authorList>
            <person name="Herzog R."/>
        </authorList>
    </citation>
    <scope>NUCLEOTIDE SEQUENCE [LARGE SCALE GENOMIC DNA]</scope>
    <source>
        <strain evidence="2 3">AlHP1</strain>
    </source>
</reference>
<protein>
    <submittedName>
        <fullName evidence="2">Uncharacterized protein</fullName>
    </submittedName>
</protein>
<dbReference type="GeneID" id="95985926"/>
<keyword evidence="3" id="KW-1185">Reference proteome</keyword>
<accession>A0ABR3Q025</accession>
<evidence type="ECO:0000313" key="2">
    <source>
        <dbReference type="EMBL" id="KAL1408083.1"/>
    </source>
</evidence>
<evidence type="ECO:0000256" key="1">
    <source>
        <dbReference type="SAM" id="Phobius"/>
    </source>
</evidence>
<comment type="caution">
    <text evidence="2">The sequence shown here is derived from an EMBL/GenBank/DDBJ whole genome shotgun (WGS) entry which is preliminary data.</text>
</comment>
<feature type="transmembrane region" description="Helical" evidence="1">
    <location>
        <begin position="56"/>
        <end position="78"/>
    </location>
</feature>
<evidence type="ECO:0000313" key="3">
    <source>
        <dbReference type="Proteomes" id="UP001565368"/>
    </source>
</evidence>
<keyword evidence="1" id="KW-0472">Membrane</keyword>
<keyword evidence="1" id="KW-1133">Transmembrane helix</keyword>
<organism evidence="2 3">
    <name type="scientific">Vanrija albida</name>
    <dbReference type="NCBI Taxonomy" id="181172"/>
    <lineage>
        <taxon>Eukaryota</taxon>
        <taxon>Fungi</taxon>
        <taxon>Dikarya</taxon>
        <taxon>Basidiomycota</taxon>
        <taxon>Agaricomycotina</taxon>
        <taxon>Tremellomycetes</taxon>
        <taxon>Trichosporonales</taxon>
        <taxon>Trichosporonaceae</taxon>
        <taxon>Vanrija</taxon>
    </lineage>
</organism>
<keyword evidence="1" id="KW-0812">Transmembrane</keyword>
<dbReference type="Proteomes" id="UP001565368">
    <property type="component" value="Unassembled WGS sequence"/>
</dbReference>
<gene>
    <name evidence="2" type="ORF">Q8F55_004883</name>
</gene>
<feature type="transmembrane region" description="Helical" evidence="1">
    <location>
        <begin position="7"/>
        <end position="30"/>
    </location>
</feature>
<proteinExistence type="predicted"/>
<sequence>MATSRTTLLWIAAYQAVLFAAIYYATYLYATGTELGRDLVSDWRGWYGSFAPLPRALLKLAGALAAIPITLMWPNLLVGSRYIIDTIKFGAGLTRPKKNGEQVF</sequence>
<dbReference type="RefSeq" id="XP_069208027.1">
    <property type="nucleotide sequence ID" value="XM_069353385.1"/>
</dbReference>
<dbReference type="EMBL" id="JBBXJM010000004">
    <property type="protein sequence ID" value="KAL1408083.1"/>
    <property type="molecule type" value="Genomic_DNA"/>
</dbReference>